<protein>
    <submittedName>
        <fullName evidence="2">Uncharacterized protein</fullName>
    </submittedName>
</protein>
<sequence>MLVREPRRPPISPEFSNARTRDEDGGGRVNPNPSSPFRLGSRHSLQLVPQSVAFVFSGATSFGDVSFNSDHLLAVAQPPHTTPHRPCQKETRDFDYGLFPLRPIMSSLLALSGVWPNKVFLQKSRSDQNPSLSIFSKRWCRFMEPVVHG</sequence>
<keyword evidence="3" id="KW-1185">Reference proteome</keyword>
<organism evidence="2 3">
    <name type="scientific">Arabidopsis suecica</name>
    <name type="common">Swedish thale-cress</name>
    <name type="synonym">Cardaminopsis suecica</name>
    <dbReference type="NCBI Taxonomy" id="45249"/>
    <lineage>
        <taxon>Eukaryota</taxon>
        <taxon>Viridiplantae</taxon>
        <taxon>Streptophyta</taxon>
        <taxon>Embryophyta</taxon>
        <taxon>Tracheophyta</taxon>
        <taxon>Spermatophyta</taxon>
        <taxon>Magnoliopsida</taxon>
        <taxon>eudicotyledons</taxon>
        <taxon>Gunneridae</taxon>
        <taxon>Pentapetalae</taxon>
        <taxon>rosids</taxon>
        <taxon>malvids</taxon>
        <taxon>Brassicales</taxon>
        <taxon>Brassicaceae</taxon>
        <taxon>Camelineae</taxon>
        <taxon>Arabidopsis</taxon>
    </lineage>
</organism>
<evidence type="ECO:0000256" key="1">
    <source>
        <dbReference type="SAM" id="MobiDB-lite"/>
    </source>
</evidence>
<feature type="region of interest" description="Disordered" evidence="1">
    <location>
        <begin position="1"/>
        <end position="40"/>
    </location>
</feature>
<name>A0A8T2ACW5_ARASU</name>
<dbReference type="EMBL" id="JAEFBJ010000009">
    <property type="protein sequence ID" value="KAG7572102.1"/>
    <property type="molecule type" value="Genomic_DNA"/>
</dbReference>
<evidence type="ECO:0000313" key="3">
    <source>
        <dbReference type="Proteomes" id="UP000694251"/>
    </source>
</evidence>
<comment type="caution">
    <text evidence="2">The sequence shown here is derived from an EMBL/GenBank/DDBJ whole genome shotgun (WGS) entry which is preliminary data.</text>
</comment>
<gene>
    <name evidence="2" type="ORF">ISN44_As09g005010</name>
</gene>
<dbReference type="Proteomes" id="UP000694251">
    <property type="component" value="Chromosome 9"/>
</dbReference>
<proteinExistence type="predicted"/>
<accession>A0A8T2ACW5</accession>
<reference evidence="2 3" key="1">
    <citation type="submission" date="2020-12" db="EMBL/GenBank/DDBJ databases">
        <title>Concerted genomic and epigenomic changes stabilize Arabidopsis allopolyploids.</title>
        <authorList>
            <person name="Chen Z."/>
        </authorList>
    </citation>
    <scope>NUCLEOTIDE SEQUENCE [LARGE SCALE GENOMIC DNA]</scope>
    <source>
        <strain evidence="2">As9502</strain>
        <tissue evidence="2">Leaf</tissue>
    </source>
</reference>
<dbReference type="OrthoDB" id="10521376at2759"/>
<evidence type="ECO:0000313" key="2">
    <source>
        <dbReference type="EMBL" id="KAG7572102.1"/>
    </source>
</evidence>
<dbReference type="AlphaFoldDB" id="A0A8T2ACW5"/>